<evidence type="ECO:0000313" key="3">
    <source>
        <dbReference type="Proteomes" id="UP000695000"/>
    </source>
</evidence>
<dbReference type="CDD" id="cd17736">
    <property type="entry name" value="BRCT_microcephalin_rpt2"/>
    <property type="match status" value="1"/>
</dbReference>
<feature type="domain" description="BRCT" evidence="2">
    <location>
        <begin position="106"/>
        <end position="196"/>
    </location>
</feature>
<dbReference type="Proteomes" id="UP000695000">
    <property type="component" value="Unplaced"/>
</dbReference>
<feature type="compositionally biased region" description="Polar residues" evidence="1">
    <location>
        <begin position="264"/>
        <end position="282"/>
    </location>
</feature>
<gene>
    <name evidence="4" type="primary">LOC108557186</name>
</gene>
<feature type="region of interest" description="Disordered" evidence="1">
    <location>
        <begin position="399"/>
        <end position="442"/>
    </location>
</feature>
<dbReference type="PANTHER" id="PTHR14625">
    <property type="entry name" value="MICROCEPHALIN"/>
    <property type="match status" value="1"/>
</dbReference>
<feature type="region of interest" description="Disordered" evidence="1">
    <location>
        <begin position="226"/>
        <end position="282"/>
    </location>
</feature>
<name>A0ABM1M3F7_NICVS</name>
<dbReference type="Pfam" id="PF12738">
    <property type="entry name" value="PTCB-BRCT"/>
    <property type="match status" value="1"/>
</dbReference>
<dbReference type="PROSITE" id="PS50172">
    <property type="entry name" value="BRCT"/>
    <property type="match status" value="2"/>
</dbReference>
<reference evidence="4" key="1">
    <citation type="submission" date="2025-08" db="UniProtKB">
        <authorList>
            <consortium name="RefSeq"/>
        </authorList>
    </citation>
    <scope>IDENTIFICATION</scope>
    <source>
        <tissue evidence="4">Whole Larva</tissue>
    </source>
</reference>
<dbReference type="SUPFAM" id="SSF52113">
    <property type="entry name" value="BRCT domain"/>
    <property type="match status" value="3"/>
</dbReference>
<dbReference type="SMART" id="SM00292">
    <property type="entry name" value="BRCT"/>
    <property type="match status" value="3"/>
</dbReference>
<protein>
    <submittedName>
        <fullName evidence="4">Microcephalin isoform X1</fullName>
    </submittedName>
</protein>
<feature type="compositionally biased region" description="Low complexity" evidence="1">
    <location>
        <begin position="254"/>
        <end position="263"/>
    </location>
</feature>
<dbReference type="Pfam" id="PF00533">
    <property type="entry name" value="BRCT"/>
    <property type="match status" value="1"/>
</dbReference>
<dbReference type="GeneID" id="108557186"/>
<feature type="compositionally biased region" description="Low complexity" evidence="1">
    <location>
        <begin position="237"/>
        <end position="246"/>
    </location>
</feature>
<evidence type="ECO:0000256" key="1">
    <source>
        <dbReference type="SAM" id="MobiDB-lite"/>
    </source>
</evidence>
<feature type="compositionally biased region" description="Low complexity" evidence="1">
    <location>
        <begin position="401"/>
        <end position="414"/>
    </location>
</feature>
<feature type="compositionally biased region" description="Basic and acidic residues" evidence="1">
    <location>
        <begin position="593"/>
        <end position="604"/>
    </location>
</feature>
<dbReference type="InterPro" id="IPR001357">
    <property type="entry name" value="BRCT_dom"/>
</dbReference>
<dbReference type="RefSeq" id="XP_017769107.1">
    <property type="nucleotide sequence ID" value="XM_017913618.1"/>
</dbReference>
<feature type="region of interest" description="Disordered" evidence="1">
    <location>
        <begin position="287"/>
        <end position="306"/>
    </location>
</feature>
<accession>A0ABM1M3F7</accession>
<sequence>MDRRKSMRCKSVTEETPIDENIYKKMLASMMNDPSKKAILKKLMKADKDAVEKYKQATTSSPLNKVKSKYTVESPTAQFRRRLLENNGRSESATSSEKSADLPTLPFNKLLDGVKAYVEIRNNKEDRSVGVKALMESMGAEIMSRLSSQTTHVIYKEGSYETYRRAKAMNKHVVSVLWLQSLKDLRKRLPESDFPAIGVVSSNTTDICEYINSNYADIIKKEQNKVVTEPKKKRSKSVSASSSRSVKSSESKKSSSTKLPESSDNSSCVLDDSNSVVPDTSKISSISGDSVICETPSPSVKNRRRTRMLYTDNISKLIEESRPKSTSKISRTQSVCVSSAKKLCRQTLFDLSNKSADSDTDQLSKGSSQSLEIGKFVTQRRKTRYSSFQKDDSLKNLSNGTTSLTSDCSSTDLSTESKHNTHSTDELVPSLEVSSNSTDRDMSEVERKMLSMALKNEIKEEYHGVTYSNDDSLSLKVSIDSDREPFSLSAIDNFSLRVSGNDNELEAAALQKKEFQDSTAESLSLKVSSANNLSTFGNSSLSFELAEEISQALCIINKDLEDDLSQKSECDVQSDCPENNAASNNDSAEGESSNDRDNQVEKPRSPPVRKSIRIKKLQEDCANGENGSSQNGNVVKKRRRKLYNPDGTLKQYFNDIEPEIRKVLPKNKNASVTFKKPEPVDLIPIILTQNAAAKLAMESGKSCSEDENAAMSADESLPIKPILNRRSTMDFVQVQKLPKTRRNVQSVNKPTIVCSRFHRNEVAEFKGIVERMGGFTVENTVSKNTTHLVLGDCSRTINVVKGMARGIWILKSDWLHSSLERGRWLPEESFEYLELNKNIQICRREREAFGSSYSMDIFMDCGEIFVSNSTNPSSQQLKELIRLCKGVVLNCRRNAKIIVGAVVGVHNENALCVRETWVLDSIYQNCCKNPALYAIPSVDNE</sequence>
<dbReference type="CDD" id="cd17751">
    <property type="entry name" value="BRCT_microcephalin_rpt3"/>
    <property type="match status" value="1"/>
</dbReference>
<feature type="compositionally biased region" description="Low complexity" evidence="1">
    <location>
        <begin position="578"/>
        <end position="591"/>
    </location>
</feature>
<dbReference type="Gene3D" id="3.40.50.10190">
    <property type="entry name" value="BRCT domain"/>
    <property type="match status" value="3"/>
</dbReference>
<dbReference type="PANTHER" id="PTHR14625:SF3">
    <property type="entry name" value="MICROCEPHALIN"/>
    <property type="match status" value="1"/>
</dbReference>
<keyword evidence="3" id="KW-1185">Reference proteome</keyword>
<organism evidence="3 4">
    <name type="scientific">Nicrophorus vespilloides</name>
    <name type="common">Boreal carrion beetle</name>
    <dbReference type="NCBI Taxonomy" id="110193"/>
    <lineage>
        <taxon>Eukaryota</taxon>
        <taxon>Metazoa</taxon>
        <taxon>Ecdysozoa</taxon>
        <taxon>Arthropoda</taxon>
        <taxon>Hexapoda</taxon>
        <taxon>Insecta</taxon>
        <taxon>Pterygota</taxon>
        <taxon>Neoptera</taxon>
        <taxon>Endopterygota</taxon>
        <taxon>Coleoptera</taxon>
        <taxon>Polyphaga</taxon>
        <taxon>Staphyliniformia</taxon>
        <taxon>Silphidae</taxon>
        <taxon>Nicrophorinae</taxon>
        <taxon>Nicrophorus</taxon>
    </lineage>
</organism>
<feature type="domain" description="BRCT" evidence="2">
    <location>
        <begin position="761"/>
        <end position="832"/>
    </location>
</feature>
<proteinExistence type="predicted"/>
<dbReference type="CDD" id="cd17716">
    <property type="entry name" value="BRCT_microcephalin_rpt1"/>
    <property type="match status" value="1"/>
</dbReference>
<feature type="compositionally biased region" description="Basic and acidic residues" evidence="1">
    <location>
        <begin position="415"/>
        <end position="425"/>
    </location>
</feature>
<evidence type="ECO:0000313" key="4">
    <source>
        <dbReference type="RefSeq" id="XP_017769107.1"/>
    </source>
</evidence>
<dbReference type="InterPro" id="IPR022047">
    <property type="entry name" value="Microcephalin-like"/>
</dbReference>
<evidence type="ECO:0000259" key="2">
    <source>
        <dbReference type="PROSITE" id="PS50172"/>
    </source>
</evidence>
<dbReference type="InterPro" id="IPR036420">
    <property type="entry name" value="BRCT_dom_sf"/>
</dbReference>
<feature type="region of interest" description="Disordered" evidence="1">
    <location>
        <begin position="569"/>
        <end position="641"/>
    </location>
</feature>